<proteinExistence type="predicted"/>
<evidence type="ECO:0000313" key="2">
    <source>
        <dbReference type="EMBL" id="TWU23643.1"/>
    </source>
</evidence>
<protein>
    <submittedName>
        <fullName evidence="2">Cyclic di-GMP phosphodiesterase response regulator RpfG</fullName>
        <ecNumber evidence="2">3.1.4.52</ecNumber>
    </submittedName>
</protein>
<comment type="caution">
    <text evidence="2">The sequence shown here is derived from an EMBL/GenBank/DDBJ whole genome shotgun (WGS) entry which is preliminary data.</text>
</comment>
<dbReference type="EC" id="3.1.4.52" evidence="2"/>
<organism evidence="2 3">
    <name type="scientific">Bythopirellula polymerisocia</name>
    <dbReference type="NCBI Taxonomy" id="2528003"/>
    <lineage>
        <taxon>Bacteria</taxon>
        <taxon>Pseudomonadati</taxon>
        <taxon>Planctomycetota</taxon>
        <taxon>Planctomycetia</taxon>
        <taxon>Pirellulales</taxon>
        <taxon>Lacipirellulaceae</taxon>
        <taxon>Bythopirellula</taxon>
    </lineage>
</organism>
<dbReference type="EMBL" id="SJPS01000006">
    <property type="protein sequence ID" value="TWU23643.1"/>
    <property type="molecule type" value="Genomic_DNA"/>
</dbReference>
<dbReference type="OrthoDB" id="9804747at2"/>
<evidence type="ECO:0000259" key="1">
    <source>
        <dbReference type="PROSITE" id="PS51832"/>
    </source>
</evidence>
<name>A0A5C6CFG1_9BACT</name>
<accession>A0A5C6CFG1</accession>
<keyword evidence="2" id="KW-0378">Hydrolase</keyword>
<dbReference type="CDD" id="cd00077">
    <property type="entry name" value="HDc"/>
    <property type="match status" value="1"/>
</dbReference>
<dbReference type="Proteomes" id="UP000318437">
    <property type="component" value="Unassembled WGS sequence"/>
</dbReference>
<dbReference type="Pfam" id="PF13487">
    <property type="entry name" value="HD_5"/>
    <property type="match status" value="1"/>
</dbReference>
<dbReference type="InterPro" id="IPR003607">
    <property type="entry name" value="HD/PDEase_dom"/>
</dbReference>
<dbReference type="InterPro" id="IPR037522">
    <property type="entry name" value="HD_GYP_dom"/>
</dbReference>
<dbReference type="PROSITE" id="PS51832">
    <property type="entry name" value="HD_GYP"/>
    <property type="match status" value="1"/>
</dbReference>
<dbReference type="PANTHER" id="PTHR43155">
    <property type="entry name" value="CYCLIC DI-GMP PHOSPHODIESTERASE PA4108-RELATED"/>
    <property type="match status" value="1"/>
</dbReference>
<dbReference type="PANTHER" id="PTHR43155:SF2">
    <property type="entry name" value="CYCLIC DI-GMP PHOSPHODIESTERASE PA4108"/>
    <property type="match status" value="1"/>
</dbReference>
<dbReference type="SUPFAM" id="SSF109604">
    <property type="entry name" value="HD-domain/PDEase-like"/>
    <property type="match status" value="1"/>
</dbReference>
<keyword evidence="3" id="KW-1185">Reference proteome</keyword>
<dbReference type="RefSeq" id="WP_146452134.1">
    <property type="nucleotide sequence ID" value="NZ_SJPS01000006.1"/>
</dbReference>
<feature type="domain" description="HD-GYP" evidence="1">
    <location>
        <begin position="183"/>
        <end position="379"/>
    </location>
</feature>
<dbReference type="Gene3D" id="1.10.3210.10">
    <property type="entry name" value="Hypothetical protein af1432"/>
    <property type="match status" value="1"/>
</dbReference>
<gene>
    <name evidence="2" type="primary">rpfG_3</name>
    <name evidence="2" type="ORF">Pla144_38180</name>
</gene>
<sequence>MKSSDSIRVRTEHLRVGCFLRHPVFDENDVMILPASTEIIDSIKQALLDRQILDVFLHPEDGSAMFSLPPQSGVAESPAQGSKAREATFAALVESITHVSEQIAPQLEEFAARIPLVVENVGPPLRERSIRIGCEPYNHHQHELLTQQFATTKKLMDTMIRHAVAGLTQDTRAINTVAKRACSELVRDSDQAYAASAEVSQDPGLNERTIRTSVLAMATAIEMGWDEDHVREVGECGLVHDWGLHRLPEALREKRSELTFEEQELLIHHPLHTFDLLSKMQNISDSVRISAAQVHERLDGSGYPRGLTSEQIHPYAKIVHVADTYVSLTEETWGRPAYIPYDVMTYLLSQVRLKRVSSEIVKSLLEVVSLFPIGSHVTLSDGTEARVIRRGQGNYTEPVVQRLDENRKIRLDEAHDLLVDLSKSHLKVSAPLPHPIRKEQRLDEDAQKGW</sequence>
<evidence type="ECO:0000313" key="3">
    <source>
        <dbReference type="Proteomes" id="UP000318437"/>
    </source>
</evidence>
<dbReference type="AlphaFoldDB" id="A0A5C6CFG1"/>
<dbReference type="GO" id="GO:0071111">
    <property type="term" value="F:cyclic-guanylate-specific phosphodiesterase activity"/>
    <property type="evidence" value="ECO:0007669"/>
    <property type="project" value="UniProtKB-EC"/>
</dbReference>
<reference evidence="2 3" key="1">
    <citation type="submission" date="2019-02" db="EMBL/GenBank/DDBJ databases">
        <title>Deep-cultivation of Planctomycetes and their phenomic and genomic characterization uncovers novel biology.</title>
        <authorList>
            <person name="Wiegand S."/>
            <person name="Jogler M."/>
            <person name="Boedeker C."/>
            <person name="Pinto D."/>
            <person name="Vollmers J."/>
            <person name="Rivas-Marin E."/>
            <person name="Kohn T."/>
            <person name="Peeters S.H."/>
            <person name="Heuer A."/>
            <person name="Rast P."/>
            <person name="Oberbeckmann S."/>
            <person name="Bunk B."/>
            <person name="Jeske O."/>
            <person name="Meyerdierks A."/>
            <person name="Storesund J.E."/>
            <person name="Kallscheuer N."/>
            <person name="Luecker S."/>
            <person name="Lage O.M."/>
            <person name="Pohl T."/>
            <person name="Merkel B.J."/>
            <person name="Hornburger P."/>
            <person name="Mueller R.-W."/>
            <person name="Bruemmer F."/>
            <person name="Labrenz M."/>
            <person name="Spormann A.M."/>
            <person name="Op Den Camp H."/>
            <person name="Overmann J."/>
            <person name="Amann R."/>
            <person name="Jetten M.S.M."/>
            <person name="Mascher T."/>
            <person name="Medema M.H."/>
            <person name="Devos D.P."/>
            <person name="Kaster A.-K."/>
            <person name="Ovreas L."/>
            <person name="Rohde M."/>
            <person name="Galperin M.Y."/>
            <person name="Jogler C."/>
        </authorList>
    </citation>
    <scope>NUCLEOTIDE SEQUENCE [LARGE SCALE GENOMIC DNA]</scope>
    <source>
        <strain evidence="2 3">Pla144</strain>
    </source>
</reference>